<feature type="domain" description="Flagellar hook-length control protein-like C-terminal" evidence="2">
    <location>
        <begin position="364"/>
        <end position="412"/>
    </location>
</feature>
<evidence type="ECO:0000313" key="4">
    <source>
        <dbReference type="Proteomes" id="UP000000771"/>
    </source>
</evidence>
<evidence type="ECO:0000313" key="3">
    <source>
        <dbReference type="EMBL" id="ACU53112.1"/>
    </source>
</evidence>
<dbReference type="EMBL" id="CP001631">
    <property type="protein sequence ID" value="ACU53112.1"/>
    <property type="molecule type" value="Genomic_DNA"/>
</dbReference>
<dbReference type="AlphaFoldDB" id="C7M214"/>
<dbReference type="Gene3D" id="3.30.750.140">
    <property type="match status" value="1"/>
</dbReference>
<feature type="compositionally biased region" description="Low complexity" evidence="1">
    <location>
        <begin position="11"/>
        <end position="28"/>
    </location>
</feature>
<sequence>MAPVRALPAREPSTGSAVASSSASPSESVAGGFAALLAAASEVGMPQATETPTRGGSSGHSSDVEHGGVGPEARGRGHAAVRAEIGAPGEASNASTRHTTHPEGSEATVSAARAAVEGAILAEPAGAVRTHAASNPKPEPASASASLALVAQAGVVGATGVGAEAIRAEAIRAEAVRVAASPARAPSLEVAPAADARRGEPAGAPASANTNARPDGAPPHDAGSLVSQDVVWPSAGPLAAAVAGAEGSGSAPMAVSAPTTDAPAALSSAVAAAPRAHGTREPAIALGTADGRAGSSIASDLQAVGRAPTAEAAGQTTVASTGASGAVWAATSVELGSFVVDGDVIGPPVEPSAVPAMVDGLARAGGAHRVVVVLSPPELGRLRIVVSEAPGGTAVQLQVERPATQALIEHALGGYADTSGSGSRGGQPHAEDAAPPSRVAVSVTTKATSVRARRGVRVDTWI</sequence>
<evidence type="ECO:0000256" key="1">
    <source>
        <dbReference type="SAM" id="MobiDB-lite"/>
    </source>
</evidence>
<dbReference type="InterPro" id="IPR038610">
    <property type="entry name" value="FliK-like_C_sf"/>
</dbReference>
<name>C7M214_ACIFD</name>
<feature type="region of interest" description="Disordered" evidence="1">
    <location>
        <begin position="1"/>
        <end position="28"/>
    </location>
</feature>
<feature type="region of interest" description="Disordered" evidence="1">
    <location>
        <begin position="179"/>
        <end position="225"/>
    </location>
</feature>
<evidence type="ECO:0000259" key="2">
    <source>
        <dbReference type="Pfam" id="PF02120"/>
    </source>
</evidence>
<feature type="compositionally biased region" description="Polar residues" evidence="1">
    <location>
        <begin position="48"/>
        <end position="61"/>
    </location>
</feature>
<accession>C7M214</accession>
<dbReference type="STRING" id="525909.Afer_0143"/>
<gene>
    <name evidence="3" type="ordered locus">Afer_0143</name>
</gene>
<organism evidence="3 4">
    <name type="scientific">Acidimicrobium ferrooxidans (strain DSM 10331 / JCM 15462 / NBRC 103882 / ICP)</name>
    <dbReference type="NCBI Taxonomy" id="525909"/>
    <lineage>
        <taxon>Bacteria</taxon>
        <taxon>Bacillati</taxon>
        <taxon>Actinomycetota</taxon>
        <taxon>Acidimicrobiia</taxon>
        <taxon>Acidimicrobiales</taxon>
        <taxon>Acidimicrobiaceae</taxon>
        <taxon>Acidimicrobium</taxon>
    </lineage>
</organism>
<proteinExistence type="predicted"/>
<protein>
    <recommendedName>
        <fullName evidence="2">Flagellar hook-length control protein-like C-terminal domain-containing protein</fullName>
    </recommendedName>
</protein>
<feature type="region of interest" description="Disordered" evidence="1">
    <location>
        <begin position="414"/>
        <end position="445"/>
    </location>
</feature>
<reference evidence="3 4" key="1">
    <citation type="journal article" date="2009" name="Stand. Genomic Sci.">
        <title>Complete genome sequence of Acidimicrobium ferrooxidans type strain (ICP).</title>
        <authorList>
            <person name="Clum A."/>
            <person name="Nolan M."/>
            <person name="Lang E."/>
            <person name="Glavina Del Rio T."/>
            <person name="Tice H."/>
            <person name="Copeland A."/>
            <person name="Cheng J.F."/>
            <person name="Lucas S."/>
            <person name="Chen F."/>
            <person name="Bruce D."/>
            <person name="Goodwin L."/>
            <person name="Pitluck S."/>
            <person name="Ivanova N."/>
            <person name="Mavrommatis K."/>
            <person name="Mikhailova N."/>
            <person name="Pati A."/>
            <person name="Chen A."/>
            <person name="Palaniappan K."/>
            <person name="Goker M."/>
            <person name="Spring S."/>
            <person name="Land M."/>
            <person name="Hauser L."/>
            <person name="Chang Y.J."/>
            <person name="Jeffries C.C."/>
            <person name="Chain P."/>
            <person name="Bristow J."/>
            <person name="Eisen J.A."/>
            <person name="Markowitz V."/>
            <person name="Hugenholtz P."/>
            <person name="Kyrpides N.C."/>
            <person name="Klenk H.P."/>
            <person name="Lapidus A."/>
        </authorList>
    </citation>
    <scope>NUCLEOTIDE SEQUENCE [LARGE SCALE GENOMIC DNA]</scope>
    <source>
        <strain evidence="4">DSM 10331 / JCM 15462 / NBRC 103882 / ICP</strain>
    </source>
</reference>
<dbReference type="KEGG" id="afo:Afer_0143"/>
<feature type="region of interest" description="Disordered" evidence="1">
    <location>
        <begin position="44"/>
        <end position="109"/>
    </location>
</feature>
<dbReference type="HOGENOM" id="CLU_591381_0_0_11"/>
<dbReference type="Proteomes" id="UP000000771">
    <property type="component" value="Chromosome"/>
</dbReference>
<keyword evidence="4" id="KW-1185">Reference proteome</keyword>
<dbReference type="InterPro" id="IPR021136">
    <property type="entry name" value="Flagellar_hook_control-like_C"/>
</dbReference>
<dbReference type="RefSeq" id="WP_015797617.1">
    <property type="nucleotide sequence ID" value="NC_013124.1"/>
</dbReference>
<dbReference type="Pfam" id="PF02120">
    <property type="entry name" value="Flg_hook"/>
    <property type="match status" value="1"/>
</dbReference>